<keyword evidence="3" id="KW-1185">Reference proteome</keyword>
<feature type="signal peptide" evidence="1">
    <location>
        <begin position="1"/>
        <end position="27"/>
    </location>
</feature>
<evidence type="ECO:0000313" key="3">
    <source>
        <dbReference type="Proteomes" id="UP001501509"/>
    </source>
</evidence>
<keyword evidence="1" id="KW-0732">Signal</keyword>
<dbReference type="EMBL" id="BAAATD010000016">
    <property type="protein sequence ID" value="GAA2631319.1"/>
    <property type="molecule type" value="Genomic_DNA"/>
</dbReference>
<name>A0ABP6D1L6_9ACTN</name>
<organism evidence="2 3">
    <name type="scientific">Actinomadura fulvescens</name>
    <dbReference type="NCBI Taxonomy" id="46160"/>
    <lineage>
        <taxon>Bacteria</taxon>
        <taxon>Bacillati</taxon>
        <taxon>Actinomycetota</taxon>
        <taxon>Actinomycetes</taxon>
        <taxon>Streptosporangiales</taxon>
        <taxon>Thermomonosporaceae</taxon>
        <taxon>Actinomadura</taxon>
    </lineage>
</organism>
<comment type="caution">
    <text evidence="2">The sequence shown here is derived from an EMBL/GenBank/DDBJ whole genome shotgun (WGS) entry which is preliminary data.</text>
</comment>
<evidence type="ECO:0000313" key="2">
    <source>
        <dbReference type="EMBL" id="GAA2631319.1"/>
    </source>
</evidence>
<protein>
    <recommendedName>
        <fullName evidence="4">Secreted protein</fullName>
    </recommendedName>
</protein>
<evidence type="ECO:0000256" key="1">
    <source>
        <dbReference type="SAM" id="SignalP"/>
    </source>
</evidence>
<dbReference type="Proteomes" id="UP001501509">
    <property type="component" value="Unassembled WGS sequence"/>
</dbReference>
<sequence>MSRTVQKLAVASLAMAASAAVMPAASADSPARSAPVSASVSSDQASIQAGAQKWSKWFRLNKVPRLKKAKCRTYASVNSGSKIKFRAYVECTRSTTITVYVTGTRSGKIQGGKSKVCGRNWCDVVLYKPNRKGKQKWCAVAAMPAVGGQFHPTTDRYTPPKACITY</sequence>
<evidence type="ECO:0008006" key="4">
    <source>
        <dbReference type="Google" id="ProtNLM"/>
    </source>
</evidence>
<feature type="chain" id="PRO_5046100344" description="Secreted protein" evidence="1">
    <location>
        <begin position="28"/>
        <end position="166"/>
    </location>
</feature>
<accession>A0ABP6D1L6</accession>
<reference evidence="3" key="1">
    <citation type="journal article" date="2019" name="Int. J. Syst. Evol. Microbiol.">
        <title>The Global Catalogue of Microorganisms (GCM) 10K type strain sequencing project: providing services to taxonomists for standard genome sequencing and annotation.</title>
        <authorList>
            <consortium name="The Broad Institute Genomics Platform"/>
            <consortium name="The Broad Institute Genome Sequencing Center for Infectious Disease"/>
            <person name="Wu L."/>
            <person name="Ma J."/>
        </authorList>
    </citation>
    <scope>NUCLEOTIDE SEQUENCE [LARGE SCALE GENOMIC DNA]</scope>
    <source>
        <strain evidence="3">JCM 6833</strain>
    </source>
</reference>
<proteinExistence type="predicted"/>
<gene>
    <name evidence="2" type="ORF">GCM10010411_81730</name>
</gene>